<dbReference type="Proteomes" id="UP000828941">
    <property type="component" value="Chromosome 6"/>
</dbReference>
<evidence type="ECO:0000313" key="1">
    <source>
        <dbReference type="EMBL" id="KAI4336290.1"/>
    </source>
</evidence>
<accession>A0ACB9NNH0</accession>
<name>A0ACB9NNH0_BAUVA</name>
<evidence type="ECO:0000313" key="2">
    <source>
        <dbReference type="Proteomes" id="UP000828941"/>
    </source>
</evidence>
<comment type="caution">
    <text evidence="1">The sequence shown here is derived from an EMBL/GenBank/DDBJ whole genome shotgun (WGS) entry which is preliminary data.</text>
</comment>
<sequence length="128" mass="14886">MLIPSVLLLGITEANVENAALEEALSDTHRIKFLLRHLYRIHNAIKNGVNVVGYMYWTLFDDFEWIDGYIPRFGFYYVDRKNNLNRIPKHSAHWYYNFLKGSNHSLSQSFSSINFNVVGDKLASIKDS</sequence>
<keyword evidence="2" id="KW-1185">Reference proteome</keyword>
<reference evidence="1 2" key="1">
    <citation type="journal article" date="2022" name="DNA Res.">
        <title>Chromosomal-level genome assembly of the orchid tree Bauhinia variegata (Leguminosae; Cercidoideae) supports the allotetraploid origin hypothesis of Bauhinia.</title>
        <authorList>
            <person name="Zhong Y."/>
            <person name="Chen Y."/>
            <person name="Zheng D."/>
            <person name="Pang J."/>
            <person name="Liu Y."/>
            <person name="Luo S."/>
            <person name="Meng S."/>
            <person name="Qian L."/>
            <person name="Wei D."/>
            <person name="Dai S."/>
            <person name="Zhou R."/>
        </authorList>
    </citation>
    <scope>NUCLEOTIDE SEQUENCE [LARGE SCALE GENOMIC DNA]</scope>
    <source>
        <strain evidence="1">BV-YZ2020</strain>
    </source>
</reference>
<organism evidence="1 2">
    <name type="scientific">Bauhinia variegata</name>
    <name type="common">Purple orchid tree</name>
    <name type="synonym">Phanera variegata</name>
    <dbReference type="NCBI Taxonomy" id="167791"/>
    <lineage>
        <taxon>Eukaryota</taxon>
        <taxon>Viridiplantae</taxon>
        <taxon>Streptophyta</taxon>
        <taxon>Embryophyta</taxon>
        <taxon>Tracheophyta</taxon>
        <taxon>Spermatophyta</taxon>
        <taxon>Magnoliopsida</taxon>
        <taxon>eudicotyledons</taxon>
        <taxon>Gunneridae</taxon>
        <taxon>Pentapetalae</taxon>
        <taxon>rosids</taxon>
        <taxon>fabids</taxon>
        <taxon>Fabales</taxon>
        <taxon>Fabaceae</taxon>
        <taxon>Cercidoideae</taxon>
        <taxon>Cercideae</taxon>
        <taxon>Bauhiniinae</taxon>
        <taxon>Bauhinia</taxon>
    </lineage>
</organism>
<proteinExistence type="predicted"/>
<dbReference type="EMBL" id="CM039431">
    <property type="protein sequence ID" value="KAI4336290.1"/>
    <property type="molecule type" value="Genomic_DNA"/>
</dbReference>
<protein>
    <submittedName>
        <fullName evidence="1">Uncharacterized protein</fullName>
    </submittedName>
</protein>
<gene>
    <name evidence="1" type="ORF">L6164_014834</name>
</gene>